<evidence type="ECO:0000313" key="4">
    <source>
        <dbReference type="Proteomes" id="UP001515480"/>
    </source>
</evidence>
<dbReference type="Gene3D" id="2.30.29.30">
    <property type="entry name" value="Pleckstrin-homology domain (PH domain)/Phosphotyrosine-binding domain (PTB)"/>
    <property type="match status" value="2"/>
</dbReference>
<dbReference type="SMART" id="SM00233">
    <property type="entry name" value="PH"/>
    <property type="match status" value="2"/>
</dbReference>
<dbReference type="InterPro" id="IPR001849">
    <property type="entry name" value="PH_domain"/>
</dbReference>
<dbReference type="EMBL" id="JBGBPQ010000001">
    <property type="protein sequence ID" value="KAL1530014.1"/>
    <property type="molecule type" value="Genomic_DNA"/>
</dbReference>
<feature type="domain" description="PH" evidence="2">
    <location>
        <begin position="66"/>
        <end position="164"/>
    </location>
</feature>
<feature type="compositionally biased region" description="Polar residues" evidence="1">
    <location>
        <begin position="594"/>
        <end position="605"/>
    </location>
</feature>
<feature type="compositionally biased region" description="Basic and acidic residues" evidence="1">
    <location>
        <begin position="345"/>
        <end position="358"/>
    </location>
</feature>
<name>A0AB34K844_PRYPA</name>
<reference evidence="3 4" key="1">
    <citation type="journal article" date="2024" name="Science">
        <title>Giant polyketide synthase enzymes in the biosynthesis of giant marine polyether toxins.</title>
        <authorList>
            <person name="Fallon T.R."/>
            <person name="Shende V.V."/>
            <person name="Wierzbicki I.H."/>
            <person name="Pendleton A.L."/>
            <person name="Watervoot N.F."/>
            <person name="Auber R.P."/>
            <person name="Gonzalez D.J."/>
            <person name="Wisecaver J.H."/>
            <person name="Moore B.S."/>
        </authorList>
    </citation>
    <scope>NUCLEOTIDE SEQUENCE [LARGE SCALE GENOMIC DNA]</scope>
    <source>
        <strain evidence="3 4">12B1</strain>
    </source>
</reference>
<feature type="compositionally biased region" description="Basic and acidic residues" evidence="1">
    <location>
        <begin position="307"/>
        <end position="336"/>
    </location>
</feature>
<dbReference type="SUPFAM" id="SSF50729">
    <property type="entry name" value="PH domain-like"/>
    <property type="match status" value="2"/>
</dbReference>
<comment type="caution">
    <text evidence="3">The sequence shown here is derived from an EMBL/GenBank/DDBJ whole genome shotgun (WGS) entry which is preliminary data.</text>
</comment>
<feature type="region of interest" description="Disordered" evidence="1">
    <location>
        <begin position="277"/>
        <end position="426"/>
    </location>
</feature>
<dbReference type="Pfam" id="PF00169">
    <property type="entry name" value="PH"/>
    <property type="match status" value="2"/>
</dbReference>
<organism evidence="3 4">
    <name type="scientific">Prymnesium parvum</name>
    <name type="common">Toxic golden alga</name>
    <dbReference type="NCBI Taxonomy" id="97485"/>
    <lineage>
        <taxon>Eukaryota</taxon>
        <taxon>Haptista</taxon>
        <taxon>Haptophyta</taxon>
        <taxon>Prymnesiophyceae</taxon>
        <taxon>Prymnesiales</taxon>
        <taxon>Prymnesiaceae</taxon>
        <taxon>Prymnesium</taxon>
    </lineage>
</organism>
<dbReference type="PANTHER" id="PTHR14336">
    <property type="entry name" value="TANDEM PH DOMAIN CONTAINING PROTEIN"/>
    <property type="match status" value="1"/>
</dbReference>
<accession>A0AB34K844</accession>
<feature type="region of interest" description="Disordered" evidence="1">
    <location>
        <begin position="594"/>
        <end position="657"/>
    </location>
</feature>
<dbReference type="CDD" id="cd00821">
    <property type="entry name" value="PH"/>
    <property type="match status" value="2"/>
</dbReference>
<evidence type="ECO:0000313" key="3">
    <source>
        <dbReference type="EMBL" id="KAL1530014.1"/>
    </source>
</evidence>
<gene>
    <name evidence="3" type="ORF">AB1Y20_000939</name>
</gene>
<evidence type="ECO:0000259" key="2">
    <source>
        <dbReference type="PROSITE" id="PS50003"/>
    </source>
</evidence>
<feature type="compositionally biased region" description="Basic and acidic residues" evidence="1">
    <location>
        <begin position="616"/>
        <end position="625"/>
    </location>
</feature>
<keyword evidence="4" id="KW-1185">Reference proteome</keyword>
<protein>
    <recommendedName>
        <fullName evidence="2">PH domain-containing protein</fullName>
    </recommendedName>
</protein>
<evidence type="ECO:0000256" key="1">
    <source>
        <dbReference type="SAM" id="MobiDB-lite"/>
    </source>
</evidence>
<dbReference type="PROSITE" id="PS50003">
    <property type="entry name" value="PH_DOMAIN"/>
    <property type="match status" value="2"/>
</dbReference>
<dbReference type="InterPro" id="IPR051707">
    <property type="entry name" value="PI-Interact_SigTrans_Reg"/>
</dbReference>
<dbReference type="Proteomes" id="UP001515480">
    <property type="component" value="Unassembled WGS sequence"/>
</dbReference>
<proteinExistence type="predicted"/>
<sequence>MSTLSSHESPIQQPHGLVSSIEDMREHPIVLKKSIRRPSVPITATEMERINSLNSQSSRLHQREMTIAKQGWLTKLSRGGLPNWNRRWFILIGGSLYYAKSEAADASSLSVFTELLNATRVELDANPAHETTFKLITDKEQYLFSAPSSQARLDWMEALEGNLGMEPVDLAVLQRELSQVQVQPTSPVSPVSTPSGQALVQLSNEVGGLEEKLLASEKRVEELCALVAQLQTALNHKDEQLWALTAAAHSSSESRLVVKPGVKWPYSGYARKWTHGHHAKRDSEDSIPLHGQPHSSPSEPHSLTGRGVKESSSREREHEPEDLSHIVDSIALDKESVTGGSGPRKPSEGSEPRSKLSEGSEGTPPKVTGGGFFGRSFSKDGVTNHAKEVGGNGSGKHHKKSVDGPDDVPALPRAAVHESSSSETGRRGSLFTWLRADNKSNSFNTRANVIDLTDLGGQRGPTLRVYRQGPLKKLSKGGFTANWNRREFVLIGGSLLYANTKEALTREAKEFVHLTNEWEVLSWADRVTQHNNVFALRLKATDGDDNDDTELLLLAADTPREKFEWQECLNKAIGQPRCPPERVAALMALQTMGSPSAQRTMANRNKTADDVAESSASDRRRRDGHPSASKQSSYPRAKRDIPAPSSRAAQTHAPLHAQPSAFESWFDKYVPEIFRNT</sequence>
<feature type="domain" description="PH" evidence="2">
    <location>
        <begin position="464"/>
        <end position="574"/>
    </location>
</feature>
<dbReference type="AlphaFoldDB" id="A0AB34K844"/>
<dbReference type="InterPro" id="IPR011993">
    <property type="entry name" value="PH-like_dom_sf"/>
</dbReference>